<gene>
    <name evidence="1" type="ORF">MLD38_037099</name>
</gene>
<sequence length="464" mass="48796">MPPPTAILLVSLFLLISVAASAGVTPAPHIVSPTSSPVPPTSEPPTASPSPTTSPAAPSNASAPRPRAPAASSAPLDPKQLAALESLDLIPTTHNPCIQPSFHNATVCDGDSPFRHLIALRLSNCSDTVTATLSSAALKDLLTTLETLSFQDCPSLALPPHFLPPASSALTTFTAVSSLRRISSGFLSRLTNLTELTVSNTPVNASGAFIILGNLKKIQSFTLSNANLTGLLPRHWHPNITHIDLSGNQIKGMIPGSVTLLGNLQTLDLSSNSLDGEIPVEIGDLITLKNLSLRGNSLSGGVPDTLAAVPGLLSVDLSSNQLNGTVPGFFTKMKHLKYLNLERNNFHGVMPFNETFIRGLEVFKIGENSNLCYNHSGFISKTVRLGIAPCDKHGLPMTPPPSRDNSPSPDDGTSSDYSDGDSSDSPSKGNKHHGPNKVVLGVAIALCSIVFLILFLILMSRCCK</sequence>
<evidence type="ECO:0000313" key="2">
    <source>
        <dbReference type="Proteomes" id="UP001057402"/>
    </source>
</evidence>
<keyword evidence="2" id="KW-1185">Reference proteome</keyword>
<dbReference type="Proteomes" id="UP001057402">
    <property type="component" value="Chromosome 11"/>
</dbReference>
<name>A0ACB9LMG8_9MYRT</name>
<reference evidence="2" key="1">
    <citation type="journal article" date="2023" name="Front. Plant Sci.">
        <title>Chromosomal-level genome assembly of Melastoma candidum provides insights into trichome evolution.</title>
        <authorList>
            <person name="Zhong Y."/>
            <person name="Wu W."/>
            <person name="Sun C."/>
            <person name="Zou P."/>
            <person name="Liu Y."/>
            <person name="Dai S."/>
            <person name="Zhou R."/>
        </authorList>
    </citation>
    <scope>NUCLEOTIDE SEQUENCE [LARGE SCALE GENOMIC DNA]</scope>
</reference>
<proteinExistence type="predicted"/>
<dbReference type="EMBL" id="CM042890">
    <property type="protein sequence ID" value="KAI4312273.1"/>
    <property type="molecule type" value="Genomic_DNA"/>
</dbReference>
<evidence type="ECO:0000313" key="1">
    <source>
        <dbReference type="EMBL" id="KAI4312273.1"/>
    </source>
</evidence>
<protein>
    <submittedName>
        <fullName evidence="1">Uncharacterized protein</fullName>
    </submittedName>
</protein>
<comment type="caution">
    <text evidence="1">The sequence shown here is derived from an EMBL/GenBank/DDBJ whole genome shotgun (WGS) entry which is preliminary data.</text>
</comment>
<organism evidence="1 2">
    <name type="scientific">Melastoma candidum</name>
    <dbReference type="NCBI Taxonomy" id="119954"/>
    <lineage>
        <taxon>Eukaryota</taxon>
        <taxon>Viridiplantae</taxon>
        <taxon>Streptophyta</taxon>
        <taxon>Embryophyta</taxon>
        <taxon>Tracheophyta</taxon>
        <taxon>Spermatophyta</taxon>
        <taxon>Magnoliopsida</taxon>
        <taxon>eudicotyledons</taxon>
        <taxon>Gunneridae</taxon>
        <taxon>Pentapetalae</taxon>
        <taxon>rosids</taxon>
        <taxon>malvids</taxon>
        <taxon>Myrtales</taxon>
        <taxon>Melastomataceae</taxon>
        <taxon>Melastomatoideae</taxon>
        <taxon>Melastomateae</taxon>
        <taxon>Melastoma</taxon>
    </lineage>
</organism>
<accession>A0ACB9LMG8</accession>